<evidence type="ECO:0000313" key="2">
    <source>
        <dbReference type="Proteomes" id="UP001597055"/>
    </source>
</evidence>
<comment type="caution">
    <text evidence="1">The sequence shown here is derived from an EMBL/GenBank/DDBJ whole genome shotgun (WGS) entry which is preliminary data.</text>
</comment>
<organism evidence="1 2">
    <name type="scientific">Microbacterium insulae</name>
    <dbReference type="NCBI Taxonomy" id="483014"/>
    <lineage>
        <taxon>Bacteria</taxon>
        <taxon>Bacillati</taxon>
        <taxon>Actinomycetota</taxon>
        <taxon>Actinomycetes</taxon>
        <taxon>Micrococcales</taxon>
        <taxon>Microbacteriaceae</taxon>
        <taxon>Microbacterium</taxon>
    </lineage>
</organism>
<protein>
    <recommendedName>
        <fullName evidence="3">Transcriptional regulator, AbiEi antitoxin, Type IV TA system</fullName>
    </recommendedName>
</protein>
<dbReference type="Proteomes" id="UP001597055">
    <property type="component" value="Unassembled WGS sequence"/>
</dbReference>
<gene>
    <name evidence="1" type="ORF">ACFQ0P_06445</name>
</gene>
<keyword evidence="2" id="KW-1185">Reference proteome</keyword>
<proteinExistence type="predicted"/>
<evidence type="ECO:0000313" key="1">
    <source>
        <dbReference type="EMBL" id="MFD0790031.1"/>
    </source>
</evidence>
<evidence type="ECO:0008006" key="3">
    <source>
        <dbReference type="Google" id="ProtNLM"/>
    </source>
</evidence>
<reference evidence="2" key="1">
    <citation type="journal article" date="2019" name="Int. J. Syst. Evol. Microbiol.">
        <title>The Global Catalogue of Microorganisms (GCM) 10K type strain sequencing project: providing services to taxonomists for standard genome sequencing and annotation.</title>
        <authorList>
            <consortium name="The Broad Institute Genomics Platform"/>
            <consortium name="The Broad Institute Genome Sequencing Center for Infectious Disease"/>
            <person name="Wu L."/>
            <person name="Ma J."/>
        </authorList>
    </citation>
    <scope>NUCLEOTIDE SEQUENCE [LARGE SCALE GENOMIC DNA]</scope>
    <source>
        <strain evidence="2">CCUG 54523</strain>
    </source>
</reference>
<dbReference type="RefSeq" id="WP_204981276.1">
    <property type="nucleotide sequence ID" value="NZ_JBHTII010000001.1"/>
</dbReference>
<name>A0ABW3AG97_9MICO</name>
<dbReference type="EMBL" id="JBHTII010000001">
    <property type="protein sequence ID" value="MFD0790031.1"/>
    <property type="molecule type" value="Genomic_DNA"/>
</dbReference>
<accession>A0ABW3AG97</accession>
<sequence length="320" mass="36075">MWLLEPPLATVFRRRENDGDPVNDRRLRRRIAEREIVRIARGVYVEAQSWSRLKPIARHAQLVWEAAARSQTECVFSHWSAAALHGIDILGRWPSGIDVCIEKPSGGRSSGTIRRHGRALADLDLVAWGRHHLTSPAQTAIDLARSLRFAEGAAVADQALWSKRPGGPLCEASTLLRLAHDQSERGTARAVRAAEFATELSDSVRESQSRVLISTMGFPPPELQTRFELADGRAAFTDFFWRDFRHIGEFDGIGKYRDPELLQGRTPEEVLLAEKDREDDLRRRCDAFSRWRTPDLASPRRLYDILNGAGLPSSKSRPGR</sequence>